<keyword evidence="1" id="KW-0732">Signal</keyword>
<dbReference type="Gene3D" id="3.40.50.1820">
    <property type="entry name" value="alpha/beta hydrolase"/>
    <property type="match status" value="1"/>
</dbReference>
<evidence type="ECO:0000259" key="2">
    <source>
        <dbReference type="Pfam" id="PF12146"/>
    </source>
</evidence>
<name>A0A8H3FUY5_9LECA</name>
<dbReference type="SUPFAM" id="SSF53474">
    <property type="entry name" value="alpha/beta-Hydrolases"/>
    <property type="match status" value="1"/>
</dbReference>
<proteinExistence type="predicted"/>
<protein>
    <recommendedName>
        <fullName evidence="2">Serine aminopeptidase S33 domain-containing protein</fullName>
    </recommendedName>
</protein>
<reference evidence="3" key="1">
    <citation type="submission" date="2021-03" db="EMBL/GenBank/DDBJ databases">
        <authorList>
            <person name="Tagirdzhanova G."/>
        </authorList>
    </citation>
    <scope>NUCLEOTIDE SEQUENCE</scope>
</reference>
<evidence type="ECO:0000256" key="1">
    <source>
        <dbReference type="SAM" id="SignalP"/>
    </source>
</evidence>
<dbReference type="AlphaFoldDB" id="A0A8H3FUY5"/>
<dbReference type="EMBL" id="CAJPDQ010000047">
    <property type="protein sequence ID" value="CAF9932711.1"/>
    <property type="molecule type" value="Genomic_DNA"/>
</dbReference>
<accession>A0A8H3FUY5</accession>
<organism evidence="3 4">
    <name type="scientific">Gomphillus americanus</name>
    <dbReference type="NCBI Taxonomy" id="1940652"/>
    <lineage>
        <taxon>Eukaryota</taxon>
        <taxon>Fungi</taxon>
        <taxon>Dikarya</taxon>
        <taxon>Ascomycota</taxon>
        <taxon>Pezizomycotina</taxon>
        <taxon>Lecanoromycetes</taxon>
        <taxon>OSLEUM clade</taxon>
        <taxon>Ostropomycetidae</taxon>
        <taxon>Ostropales</taxon>
        <taxon>Graphidaceae</taxon>
        <taxon>Gomphilloideae</taxon>
        <taxon>Gomphillus</taxon>
    </lineage>
</organism>
<evidence type="ECO:0000313" key="3">
    <source>
        <dbReference type="EMBL" id="CAF9932711.1"/>
    </source>
</evidence>
<comment type="caution">
    <text evidence="3">The sequence shown here is derived from an EMBL/GenBank/DDBJ whole genome shotgun (WGS) entry which is preliminary data.</text>
</comment>
<feature type="chain" id="PRO_5034016587" description="Serine aminopeptidase S33 domain-containing protein" evidence="1">
    <location>
        <begin position="27"/>
        <end position="454"/>
    </location>
</feature>
<feature type="signal peptide" evidence="1">
    <location>
        <begin position="1"/>
        <end position="26"/>
    </location>
</feature>
<dbReference type="PANTHER" id="PTHR22946">
    <property type="entry name" value="DIENELACTONE HYDROLASE DOMAIN-CONTAINING PROTEIN-RELATED"/>
    <property type="match status" value="1"/>
</dbReference>
<gene>
    <name evidence="3" type="ORF">GOMPHAMPRED_006645</name>
</gene>
<evidence type="ECO:0000313" key="4">
    <source>
        <dbReference type="Proteomes" id="UP000664169"/>
    </source>
</evidence>
<dbReference type="InterPro" id="IPR050261">
    <property type="entry name" value="FrsA_esterase"/>
</dbReference>
<dbReference type="Gene3D" id="1.20.1440.110">
    <property type="entry name" value="acylaminoacyl peptidase"/>
    <property type="match status" value="1"/>
</dbReference>
<dbReference type="Proteomes" id="UP000664169">
    <property type="component" value="Unassembled WGS sequence"/>
</dbReference>
<feature type="domain" description="Serine aminopeptidase S33" evidence="2">
    <location>
        <begin position="210"/>
        <end position="413"/>
    </location>
</feature>
<dbReference type="InterPro" id="IPR029058">
    <property type="entry name" value="AB_hydrolase_fold"/>
</dbReference>
<dbReference type="PANTHER" id="PTHR22946:SF12">
    <property type="entry name" value="CONIDIAL PIGMENT BIOSYNTHESIS PROTEIN AYG1 (AFU_ORTHOLOGUE AFUA_2G17550)"/>
    <property type="match status" value="1"/>
</dbReference>
<dbReference type="Pfam" id="PF12146">
    <property type="entry name" value="Hydrolase_4"/>
    <property type="match status" value="1"/>
</dbReference>
<dbReference type="InterPro" id="IPR022742">
    <property type="entry name" value="Hydrolase_4"/>
</dbReference>
<dbReference type="OrthoDB" id="249703at2759"/>
<sequence>MHSLPSTAMRMTLAAISVFLAGEALAQSNHSQAESPIYDPTNATIFQMSADPGQAFFMLNTVSLAKGGGSDVGEVFRIATQIQPGNEDSVYSAFMPFADKIHTLAESIDPRIDPVGARENYFHASTYYRSASYYLVANPDDPPVALLQPPGEPFTVRAKNSSIGLYDVPAYFFKADASCDKPLPTIVIITGYDASQQDEYHAQCIEGLRRGFNCVTLEGPGQPSPRRYQGLPFIPDYWTALIPVIDNIVTRKDVDISKIILLGESFGGTLGAIAASHEPRLAGLICLDGLASLQKVIASRIDPLLDLFESGNKTAFDQAVYEGLINNASQPLSSRYYFQQSLYTFKTKSPFDWFTQLGKISMTIETVQGVGQRPVYVAKGQDDTLTGNAADVALKMFQEERPNGKNLTYFHEFTTDLGAGEHCSIGTETQVWTSFAAWMHRTWGFKFSNVAYST</sequence>
<keyword evidence="4" id="KW-1185">Reference proteome</keyword>